<evidence type="ECO:0000313" key="8">
    <source>
        <dbReference type="EMBL" id="MFN2974599.1"/>
    </source>
</evidence>
<keyword evidence="9" id="KW-1185">Reference proteome</keyword>
<keyword evidence="5 6" id="KW-0350">Heme biosynthesis</keyword>
<evidence type="ECO:0000256" key="4">
    <source>
        <dbReference type="ARBA" id="ARBA00023002"/>
    </source>
</evidence>
<evidence type="ECO:0000256" key="1">
    <source>
        <dbReference type="ARBA" id="ARBA00001974"/>
    </source>
</evidence>
<sequence length="489" mass="52577">MPKHILILGGGIAGLTAAYELTRLQQSGADLTFTLIEKSARLGGTVETERRSTTAGEFVIDLGPDGWVSEKPWARELAIELGLGDQLLPSNDAERVTWVLHNQRLEAMPDGMRMMVPSDLGSLDHAPLFNAEARAAYAAEPGRAEELKRTAAQSDESVASFVRRHYGDEVLRTIGAPLLGGIFGGDVEQLSVRAVMKPFVDMEREYGSLILALQAKAVERSSRPQTGNKATIFTSLLRGTGALAEAMIATLDPQNIMFHRRAVSLTRVGSQWRVGSELDVRTPGVSAEAHLADHVLIALPVLQARDLLRDLDGTAIRVMQMQTSSAAVVAFGFLPEKNVQWPKGFGFLVPPTDASGGGLLAATFSDQKYAHRAPAGGRLIRAYYGGLDVAADGSDLPASAMRSLPYGNALEDLRSILGPLPDPDFSITRLWHRALPQYAVSHLERMAELDARIQQLGGLHLLGNGYRGVGLPDLIRDARAAARSVAGAS</sequence>
<evidence type="ECO:0000256" key="3">
    <source>
        <dbReference type="ARBA" id="ARBA00022827"/>
    </source>
</evidence>
<evidence type="ECO:0000256" key="2">
    <source>
        <dbReference type="ARBA" id="ARBA00022630"/>
    </source>
</evidence>
<dbReference type="InterPro" id="IPR002937">
    <property type="entry name" value="Amino_oxidase"/>
</dbReference>
<evidence type="ECO:0000256" key="5">
    <source>
        <dbReference type="ARBA" id="ARBA00023133"/>
    </source>
</evidence>
<comment type="caution">
    <text evidence="8">The sequence shown here is derived from an EMBL/GenBank/DDBJ whole genome shotgun (WGS) entry which is preliminary data.</text>
</comment>
<dbReference type="InterPro" id="IPR050464">
    <property type="entry name" value="Zeta_carotene_desat/Oxidored"/>
</dbReference>
<comment type="cofactor">
    <cofactor evidence="1 6">
        <name>FAD</name>
        <dbReference type="ChEBI" id="CHEBI:57692"/>
    </cofactor>
</comment>
<dbReference type="Pfam" id="PF01593">
    <property type="entry name" value="Amino_oxidase"/>
    <property type="match status" value="1"/>
</dbReference>
<keyword evidence="4 6" id="KW-0560">Oxidoreductase</keyword>
<dbReference type="GO" id="GO:0004729">
    <property type="term" value="F:oxygen-dependent protoporphyrinogen oxidase activity"/>
    <property type="evidence" value="ECO:0007669"/>
    <property type="project" value="UniProtKB-EC"/>
</dbReference>
<dbReference type="InterPro" id="IPR036188">
    <property type="entry name" value="FAD/NAD-bd_sf"/>
</dbReference>
<comment type="subcellular location">
    <subcellularLocation>
        <location evidence="6">Cytoplasm</location>
    </subcellularLocation>
</comment>
<evidence type="ECO:0000256" key="6">
    <source>
        <dbReference type="RuleBase" id="RU364052"/>
    </source>
</evidence>
<dbReference type="RefSeq" id="WP_263413837.1">
    <property type="nucleotide sequence ID" value="NZ_BAABBH010000001.1"/>
</dbReference>
<protein>
    <recommendedName>
        <fullName evidence="6">Coproporphyrinogen III oxidase</fullName>
        <ecNumber evidence="6">1.3.3.15</ecNumber>
    </recommendedName>
</protein>
<dbReference type="SUPFAM" id="SSF54373">
    <property type="entry name" value="FAD-linked reductases, C-terminal domain"/>
    <property type="match status" value="1"/>
</dbReference>
<feature type="domain" description="Amine oxidase" evidence="7">
    <location>
        <begin position="12"/>
        <end position="485"/>
    </location>
</feature>
<name>A0ABW9KFW8_9BACT</name>
<keyword evidence="2 6" id="KW-0285">Flavoprotein</keyword>
<dbReference type="Gene3D" id="3.50.50.60">
    <property type="entry name" value="FAD/NAD(P)-binding domain"/>
    <property type="match status" value="1"/>
</dbReference>
<reference evidence="8 9" key="1">
    <citation type="submission" date="2024-12" db="EMBL/GenBank/DDBJ databases">
        <authorList>
            <person name="Lee Y."/>
        </authorList>
    </citation>
    <scope>NUCLEOTIDE SEQUENCE [LARGE SCALE GENOMIC DNA]</scope>
    <source>
        <strain evidence="8 9">03SUJ4</strain>
    </source>
</reference>
<dbReference type="Gene3D" id="3.90.660.20">
    <property type="entry name" value="Protoporphyrinogen oxidase, mitochondrial, domain 2"/>
    <property type="match status" value="1"/>
</dbReference>
<dbReference type="EC" id="1.3.3.15" evidence="6"/>
<dbReference type="NCBIfam" id="TIGR00562">
    <property type="entry name" value="proto_IX_ox"/>
    <property type="match status" value="1"/>
</dbReference>
<keyword evidence="3 6" id="KW-0274">FAD</keyword>
<comment type="pathway">
    <text evidence="6">Porphyrin-containing compound metabolism; protoheme biosynthesis.</text>
</comment>
<organism evidence="8 9">
    <name type="scientific">Terriglobus aquaticus</name>
    <dbReference type="NCBI Taxonomy" id="940139"/>
    <lineage>
        <taxon>Bacteria</taxon>
        <taxon>Pseudomonadati</taxon>
        <taxon>Acidobacteriota</taxon>
        <taxon>Terriglobia</taxon>
        <taxon>Terriglobales</taxon>
        <taxon>Acidobacteriaceae</taxon>
        <taxon>Terriglobus</taxon>
    </lineage>
</organism>
<comment type="catalytic activity">
    <reaction evidence="6">
        <text>coproporphyrinogen III + 3 O2 = coproporphyrin III + 3 H2O2</text>
        <dbReference type="Rhea" id="RHEA:43436"/>
        <dbReference type="ChEBI" id="CHEBI:15379"/>
        <dbReference type="ChEBI" id="CHEBI:16240"/>
        <dbReference type="ChEBI" id="CHEBI:57309"/>
        <dbReference type="ChEBI" id="CHEBI:131725"/>
        <dbReference type="EC" id="1.3.3.15"/>
    </reaction>
</comment>
<gene>
    <name evidence="8" type="primary">hemG</name>
    <name evidence="8" type="ORF">ACK2TP_02360</name>
</gene>
<keyword evidence="6" id="KW-0963">Cytoplasm</keyword>
<comment type="similarity">
    <text evidence="6">Belongs to the protoporphyrinogen/coproporphyrinogen oxidase family. Coproporphyrinogen III oxidase subfamily.</text>
</comment>
<dbReference type="SUPFAM" id="SSF51905">
    <property type="entry name" value="FAD/NAD(P)-binding domain"/>
    <property type="match status" value="1"/>
</dbReference>
<proteinExistence type="inferred from homology"/>
<dbReference type="Gene3D" id="1.10.3110.10">
    <property type="entry name" value="protoporphyrinogen ix oxidase, domain 3"/>
    <property type="match status" value="1"/>
</dbReference>
<dbReference type="PANTHER" id="PTHR42923">
    <property type="entry name" value="PROTOPORPHYRINOGEN OXIDASE"/>
    <property type="match status" value="1"/>
</dbReference>
<evidence type="ECO:0000259" key="7">
    <source>
        <dbReference type="Pfam" id="PF01593"/>
    </source>
</evidence>
<evidence type="ECO:0000313" key="9">
    <source>
        <dbReference type="Proteomes" id="UP001634747"/>
    </source>
</evidence>
<dbReference type="PANTHER" id="PTHR42923:SF3">
    <property type="entry name" value="PROTOPORPHYRINOGEN OXIDASE"/>
    <property type="match status" value="1"/>
</dbReference>
<dbReference type="EMBL" id="JBJYXY010000001">
    <property type="protein sequence ID" value="MFN2974599.1"/>
    <property type="molecule type" value="Genomic_DNA"/>
</dbReference>
<dbReference type="Proteomes" id="UP001634747">
    <property type="component" value="Unassembled WGS sequence"/>
</dbReference>
<comment type="function">
    <text evidence="6">Involved in coproporphyrin-dependent heme b biosynthesis. Catalyzes the oxidation of coproporphyrinogen III to coproporphyrin III.</text>
</comment>
<dbReference type="InterPro" id="IPR004572">
    <property type="entry name" value="Protoporphyrinogen_oxidase"/>
</dbReference>
<accession>A0ABW9KFW8</accession>